<proteinExistence type="predicted"/>
<keyword evidence="1" id="KW-0472">Membrane</keyword>
<dbReference type="STRING" id="280871.TL10_28625"/>
<sequence>MPPPGPQVPPVHHIWTAGPSDRRHFTWLSTRRALTQWRLWLIVVIVVGFAAAGAGSVPAAIGIAVVSLTFFLAMIAAMAWFRSYRTLGHTMFPGAHWASGFDDSGFMVANPGGTVTIGWASVVAVRPTADMVMFRTKTSRFGVPSPLVPPPAVEYAKGQIARHRPPPRP</sequence>
<protein>
    <recommendedName>
        <fullName evidence="4">YcxB-like protein domain-containing protein</fullName>
    </recommendedName>
</protein>
<evidence type="ECO:0000256" key="1">
    <source>
        <dbReference type="SAM" id="Phobius"/>
    </source>
</evidence>
<accession>A0A0D1JMC0</accession>
<feature type="transmembrane region" description="Helical" evidence="1">
    <location>
        <begin position="37"/>
        <end position="54"/>
    </location>
</feature>
<evidence type="ECO:0000313" key="2">
    <source>
        <dbReference type="EMBL" id="KIU13659.1"/>
    </source>
</evidence>
<dbReference type="AlphaFoldDB" id="A0A0D1JMC0"/>
<feature type="transmembrane region" description="Helical" evidence="1">
    <location>
        <begin position="60"/>
        <end position="81"/>
    </location>
</feature>
<keyword evidence="3" id="KW-1185">Reference proteome</keyword>
<keyword evidence="1" id="KW-0812">Transmembrane</keyword>
<keyword evidence="1" id="KW-1133">Transmembrane helix</keyword>
<organism evidence="2 3">
    <name type="scientific">Mycolicibacterium llatzerense</name>
    <dbReference type="NCBI Taxonomy" id="280871"/>
    <lineage>
        <taxon>Bacteria</taxon>
        <taxon>Bacillati</taxon>
        <taxon>Actinomycetota</taxon>
        <taxon>Actinomycetes</taxon>
        <taxon>Mycobacteriales</taxon>
        <taxon>Mycobacteriaceae</taxon>
        <taxon>Mycolicibacterium</taxon>
    </lineage>
</organism>
<dbReference type="Proteomes" id="UP000032221">
    <property type="component" value="Unassembled WGS sequence"/>
</dbReference>
<comment type="caution">
    <text evidence="2">The sequence shown here is derived from an EMBL/GenBank/DDBJ whole genome shotgun (WGS) entry which is preliminary data.</text>
</comment>
<name>A0A0D1JMC0_9MYCO</name>
<dbReference type="EMBL" id="JXST01000072">
    <property type="protein sequence ID" value="KIU13659.1"/>
    <property type="molecule type" value="Genomic_DNA"/>
</dbReference>
<gene>
    <name evidence="2" type="ORF">TL10_28625</name>
</gene>
<reference evidence="2 3" key="1">
    <citation type="submission" date="2015-01" db="EMBL/GenBank/DDBJ databases">
        <title>Genome sequence of Mycobacterium llatzerense and Mycobacterium immunogenum recovered from brain abscess.</title>
        <authorList>
            <person name="Greninger A.L."/>
            <person name="Langelier C."/>
            <person name="Cunningham G."/>
            <person name="Chiu C.Y."/>
            <person name="Miller S."/>
        </authorList>
    </citation>
    <scope>NUCLEOTIDE SEQUENCE [LARGE SCALE GENOMIC DNA]</scope>
    <source>
        <strain evidence="2 3">CLUC14</strain>
    </source>
</reference>
<dbReference type="PATRIC" id="fig|280871.6.peg.5938"/>
<evidence type="ECO:0008006" key="4">
    <source>
        <dbReference type="Google" id="ProtNLM"/>
    </source>
</evidence>
<evidence type="ECO:0000313" key="3">
    <source>
        <dbReference type="Proteomes" id="UP000032221"/>
    </source>
</evidence>